<reference evidence="2" key="1">
    <citation type="submission" date="2022-01" db="EMBL/GenBank/DDBJ databases">
        <authorList>
            <person name="King R."/>
        </authorList>
    </citation>
    <scope>NUCLEOTIDE SEQUENCE</scope>
</reference>
<protein>
    <submittedName>
        <fullName evidence="2">Uncharacterized protein</fullName>
    </submittedName>
</protein>
<keyword evidence="3" id="KW-1185">Reference proteome</keyword>
<proteinExistence type="predicted"/>
<dbReference type="Proteomes" id="UP001152799">
    <property type="component" value="Chromosome 2"/>
</dbReference>
<accession>A0A9N9QNK3</accession>
<sequence length="95" mass="10361">MKNILYKLSKMARAVLFVTCVYFLSLALVPCLHAAPFGFDLFGGSICDLVDCCEDSDESDEEAENDVIKPPMDMEPKPPVVTTTAATIDASEPEE</sequence>
<evidence type="ECO:0000313" key="2">
    <source>
        <dbReference type="EMBL" id="CAG9765378.1"/>
    </source>
</evidence>
<name>A0A9N9QNK3_9CUCU</name>
<evidence type="ECO:0000313" key="3">
    <source>
        <dbReference type="Proteomes" id="UP001152799"/>
    </source>
</evidence>
<dbReference type="EMBL" id="OU892278">
    <property type="protein sequence ID" value="CAG9765378.1"/>
    <property type="molecule type" value="Genomic_DNA"/>
</dbReference>
<feature type="region of interest" description="Disordered" evidence="1">
    <location>
        <begin position="58"/>
        <end position="79"/>
    </location>
</feature>
<gene>
    <name evidence="2" type="ORF">CEUTPL_LOCUS5985</name>
</gene>
<organism evidence="2 3">
    <name type="scientific">Ceutorhynchus assimilis</name>
    <name type="common">cabbage seed weevil</name>
    <dbReference type="NCBI Taxonomy" id="467358"/>
    <lineage>
        <taxon>Eukaryota</taxon>
        <taxon>Metazoa</taxon>
        <taxon>Ecdysozoa</taxon>
        <taxon>Arthropoda</taxon>
        <taxon>Hexapoda</taxon>
        <taxon>Insecta</taxon>
        <taxon>Pterygota</taxon>
        <taxon>Neoptera</taxon>
        <taxon>Endopterygota</taxon>
        <taxon>Coleoptera</taxon>
        <taxon>Polyphaga</taxon>
        <taxon>Cucujiformia</taxon>
        <taxon>Curculionidae</taxon>
        <taxon>Ceutorhynchinae</taxon>
        <taxon>Ceutorhynchus</taxon>
    </lineage>
</organism>
<dbReference type="AlphaFoldDB" id="A0A9N9QNK3"/>
<evidence type="ECO:0000256" key="1">
    <source>
        <dbReference type="SAM" id="MobiDB-lite"/>
    </source>
</evidence>